<sequence length="182" mass="21032">MDFFLLHKVVFTTDPLKFQINGDNIPVDIVCNKMQKVNLLKFRQNYKRGCECRLKETSFFPARTYGVLVLTSESEEKIGYFQPSSCLKSNNYLEGVVEVITEKGGNHINCLIPFINWQIDNVHLTQKAIIGHLYKTEAVYLPTENKIVSVVTSQAKRQKEFEEIVNKWFPRGSDKYESFIAV</sequence>
<comment type="caution">
    <text evidence="1">The sequence shown here is derived from an EMBL/GenBank/DDBJ whole genome shotgun (WGS) entry which is preliminary data.</text>
</comment>
<evidence type="ECO:0000313" key="1">
    <source>
        <dbReference type="EMBL" id="KAK7082256.1"/>
    </source>
</evidence>
<feature type="non-terminal residue" evidence="1">
    <location>
        <position position="182"/>
    </location>
</feature>
<organism evidence="1 2">
    <name type="scientific">Halocaridina rubra</name>
    <name type="common">Hawaiian red shrimp</name>
    <dbReference type="NCBI Taxonomy" id="373956"/>
    <lineage>
        <taxon>Eukaryota</taxon>
        <taxon>Metazoa</taxon>
        <taxon>Ecdysozoa</taxon>
        <taxon>Arthropoda</taxon>
        <taxon>Crustacea</taxon>
        <taxon>Multicrustacea</taxon>
        <taxon>Malacostraca</taxon>
        <taxon>Eumalacostraca</taxon>
        <taxon>Eucarida</taxon>
        <taxon>Decapoda</taxon>
        <taxon>Pleocyemata</taxon>
        <taxon>Caridea</taxon>
        <taxon>Atyoidea</taxon>
        <taxon>Atyidae</taxon>
        <taxon>Halocaridina</taxon>
    </lineage>
</organism>
<dbReference type="AlphaFoldDB" id="A0AAN8XG72"/>
<reference evidence="1 2" key="1">
    <citation type="submission" date="2023-11" db="EMBL/GenBank/DDBJ databases">
        <title>Halocaridina rubra genome assembly.</title>
        <authorList>
            <person name="Smith C."/>
        </authorList>
    </citation>
    <scope>NUCLEOTIDE SEQUENCE [LARGE SCALE GENOMIC DNA]</scope>
    <source>
        <strain evidence="1">EP-1</strain>
        <tissue evidence="1">Whole</tissue>
    </source>
</reference>
<name>A0AAN8XG72_HALRR</name>
<dbReference type="Proteomes" id="UP001381693">
    <property type="component" value="Unassembled WGS sequence"/>
</dbReference>
<dbReference type="EMBL" id="JAXCGZ010004107">
    <property type="protein sequence ID" value="KAK7082256.1"/>
    <property type="molecule type" value="Genomic_DNA"/>
</dbReference>
<keyword evidence="2" id="KW-1185">Reference proteome</keyword>
<evidence type="ECO:0000313" key="2">
    <source>
        <dbReference type="Proteomes" id="UP001381693"/>
    </source>
</evidence>
<proteinExistence type="predicted"/>
<gene>
    <name evidence="1" type="ORF">SK128_019108</name>
</gene>
<protein>
    <submittedName>
        <fullName evidence="1">Uncharacterized protein</fullName>
    </submittedName>
</protein>
<accession>A0AAN8XG72</accession>